<evidence type="ECO:0000313" key="2">
    <source>
        <dbReference type="EMBL" id="MPC31115.1"/>
    </source>
</evidence>
<dbReference type="AlphaFoldDB" id="A0A5B7ECK6"/>
<reference evidence="2 3" key="1">
    <citation type="submission" date="2019-05" db="EMBL/GenBank/DDBJ databases">
        <title>Another draft genome of Portunus trituberculatus and its Hox gene families provides insights of decapod evolution.</title>
        <authorList>
            <person name="Jeong J.-H."/>
            <person name="Song I."/>
            <person name="Kim S."/>
            <person name="Choi T."/>
            <person name="Kim D."/>
            <person name="Ryu S."/>
            <person name="Kim W."/>
        </authorList>
    </citation>
    <scope>NUCLEOTIDE SEQUENCE [LARGE SCALE GENOMIC DNA]</scope>
    <source>
        <tissue evidence="2">Muscle</tissue>
    </source>
</reference>
<dbReference type="Proteomes" id="UP000324222">
    <property type="component" value="Unassembled WGS sequence"/>
</dbReference>
<gene>
    <name evidence="2" type="ORF">E2C01_024394</name>
</gene>
<proteinExistence type="predicted"/>
<accession>A0A5B7ECK6</accession>
<evidence type="ECO:0000313" key="3">
    <source>
        <dbReference type="Proteomes" id="UP000324222"/>
    </source>
</evidence>
<comment type="caution">
    <text evidence="2">The sequence shown here is derived from an EMBL/GenBank/DDBJ whole genome shotgun (WGS) entry which is preliminary data.</text>
</comment>
<name>A0A5B7ECK6_PORTR</name>
<organism evidence="2 3">
    <name type="scientific">Portunus trituberculatus</name>
    <name type="common">Swimming crab</name>
    <name type="synonym">Neptunus trituberculatus</name>
    <dbReference type="NCBI Taxonomy" id="210409"/>
    <lineage>
        <taxon>Eukaryota</taxon>
        <taxon>Metazoa</taxon>
        <taxon>Ecdysozoa</taxon>
        <taxon>Arthropoda</taxon>
        <taxon>Crustacea</taxon>
        <taxon>Multicrustacea</taxon>
        <taxon>Malacostraca</taxon>
        <taxon>Eumalacostraca</taxon>
        <taxon>Eucarida</taxon>
        <taxon>Decapoda</taxon>
        <taxon>Pleocyemata</taxon>
        <taxon>Brachyura</taxon>
        <taxon>Eubrachyura</taxon>
        <taxon>Portunoidea</taxon>
        <taxon>Portunidae</taxon>
        <taxon>Portuninae</taxon>
        <taxon>Portunus</taxon>
    </lineage>
</organism>
<sequence>MGRTDCKLANGRSGEGARGHSRPPKVDDPVELVTALYTISYNTKLPLVRPEACYSRVDKKMIVLESRTYKSHIAEISFLPSNESRDCLVSRWACSGHNLGRDKLRLELGPVLEHTGGSFLMGGRYAGRGEGRGSGWAPAGPGTRGEAEISE</sequence>
<feature type="region of interest" description="Disordered" evidence="1">
    <location>
        <begin position="131"/>
        <end position="151"/>
    </location>
</feature>
<dbReference type="EMBL" id="VSRR010002371">
    <property type="protein sequence ID" value="MPC31115.1"/>
    <property type="molecule type" value="Genomic_DNA"/>
</dbReference>
<protein>
    <submittedName>
        <fullName evidence="2">Uncharacterized protein</fullName>
    </submittedName>
</protein>
<feature type="region of interest" description="Disordered" evidence="1">
    <location>
        <begin position="1"/>
        <end position="26"/>
    </location>
</feature>
<evidence type="ECO:0000256" key="1">
    <source>
        <dbReference type="SAM" id="MobiDB-lite"/>
    </source>
</evidence>
<keyword evidence="3" id="KW-1185">Reference proteome</keyword>